<accession>A0A9D4ZDF2</accession>
<dbReference type="Proteomes" id="UP000886520">
    <property type="component" value="Chromosome 14"/>
</dbReference>
<keyword evidence="2" id="KW-1185">Reference proteome</keyword>
<protein>
    <submittedName>
        <fullName evidence="1">Uncharacterized protein</fullName>
    </submittedName>
</protein>
<organism evidence="1 2">
    <name type="scientific">Adiantum capillus-veneris</name>
    <name type="common">Maidenhair fern</name>
    <dbReference type="NCBI Taxonomy" id="13818"/>
    <lineage>
        <taxon>Eukaryota</taxon>
        <taxon>Viridiplantae</taxon>
        <taxon>Streptophyta</taxon>
        <taxon>Embryophyta</taxon>
        <taxon>Tracheophyta</taxon>
        <taxon>Polypodiopsida</taxon>
        <taxon>Polypodiidae</taxon>
        <taxon>Polypodiales</taxon>
        <taxon>Pteridineae</taxon>
        <taxon>Pteridaceae</taxon>
        <taxon>Vittarioideae</taxon>
        <taxon>Adiantum</taxon>
    </lineage>
</organism>
<dbReference type="EMBL" id="JABFUD020000014">
    <property type="protein sequence ID" value="KAI5070012.1"/>
    <property type="molecule type" value="Genomic_DNA"/>
</dbReference>
<evidence type="ECO:0000313" key="2">
    <source>
        <dbReference type="Proteomes" id="UP000886520"/>
    </source>
</evidence>
<comment type="caution">
    <text evidence="1">The sequence shown here is derived from an EMBL/GenBank/DDBJ whole genome shotgun (WGS) entry which is preliminary data.</text>
</comment>
<dbReference type="AlphaFoldDB" id="A0A9D4ZDF2"/>
<evidence type="ECO:0000313" key="1">
    <source>
        <dbReference type="EMBL" id="KAI5070012.1"/>
    </source>
</evidence>
<reference evidence="1" key="1">
    <citation type="submission" date="2021-01" db="EMBL/GenBank/DDBJ databases">
        <title>Adiantum capillus-veneris genome.</title>
        <authorList>
            <person name="Fang Y."/>
            <person name="Liao Q."/>
        </authorList>
    </citation>
    <scope>NUCLEOTIDE SEQUENCE</scope>
    <source>
        <strain evidence="1">H3</strain>
        <tissue evidence="1">Leaf</tissue>
    </source>
</reference>
<gene>
    <name evidence="1" type="ORF">GOP47_0014355</name>
</gene>
<proteinExistence type="predicted"/>
<sequence>MLSDAINYRFVFVGKVLAKYGTYKIQKANYNRFLKVDLVDKVAHHTITFVVAKNYIEQFVNTFVVGDFLRIEGPVVRKKNPSDGGTCQLALYADATTSIVKAPSFEFVLTLFSEHKIKDLVSSWTSSIEDGVPTVAFTVIKVENMAKSDGSSGTRLIVADGLADVDRAMLLFVPSRKADFYNISNEVKENGFYDCVAHNINVFKQFSNTLSVVDYTILLPLPSQLKLLFKDIRVKKIANMGFGKTCSVLLRLLTSTSLGWSIYVEFENLPKSVAKALILIVSLVTKLLKFGKFLLFKQSWFLVTVKEDAVYANVPCTPLGRSYSAEYPLVSKHYGGIIS</sequence>
<name>A0A9D4ZDF2_ADICA</name>